<dbReference type="PROSITE" id="PS50045">
    <property type="entry name" value="SIGMA54_INTERACT_4"/>
    <property type="match status" value="1"/>
</dbReference>
<evidence type="ECO:0000259" key="5">
    <source>
        <dbReference type="PROSITE" id="PS50045"/>
    </source>
</evidence>
<dbReference type="SUPFAM" id="SSF55785">
    <property type="entry name" value="PYP-like sensor domain (PAS domain)"/>
    <property type="match status" value="1"/>
</dbReference>
<proteinExistence type="predicted"/>
<dbReference type="CDD" id="cd00130">
    <property type="entry name" value="PAS"/>
    <property type="match status" value="1"/>
</dbReference>
<dbReference type="SUPFAM" id="SSF52540">
    <property type="entry name" value="P-loop containing nucleoside triphosphate hydrolases"/>
    <property type="match status" value="1"/>
</dbReference>
<evidence type="ECO:0000256" key="3">
    <source>
        <dbReference type="ARBA" id="ARBA00023015"/>
    </source>
</evidence>
<dbReference type="SMART" id="SM00382">
    <property type="entry name" value="AAA"/>
    <property type="match status" value="1"/>
</dbReference>
<feature type="domain" description="Sigma-54 factor interaction" evidence="5">
    <location>
        <begin position="158"/>
        <end position="386"/>
    </location>
</feature>
<accession>A0AAC9W3K6</accession>
<dbReference type="NCBIfam" id="TIGR00229">
    <property type="entry name" value="sensory_box"/>
    <property type="match status" value="1"/>
</dbReference>
<dbReference type="Proteomes" id="UP000192391">
    <property type="component" value="Chromosome"/>
</dbReference>
<dbReference type="Pfam" id="PF02954">
    <property type="entry name" value="HTH_8"/>
    <property type="match status" value="1"/>
</dbReference>
<dbReference type="InterPro" id="IPR000014">
    <property type="entry name" value="PAS"/>
</dbReference>
<dbReference type="SUPFAM" id="SSF46689">
    <property type="entry name" value="Homeodomain-like"/>
    <property type="match status" value="1"/>
</dbReference>
<evidence type="ECO:0000256" key="2">
    <source>
        <dbReference type="ARBA" id="ARBA00022840"/>
    </source>
</evidence>
<keyword evidence="4" id="KW-0804">Transcription</keyword>
<dbReference type="EMBL" id="CP019962">
    <property type="protein sequence ID" value="ARD66386.1"/>
    <property type="molecule type" value="Genomic_DNA"/>
</dbReference>
<dbReference type="InterPro" id="IPR002078">
    <property type="entry name" value="Sigma_54_int"/>
</dbReference>
<organism evidence="6 7">
    <name type="scientific">Eubacterium limosum</name>
    <dbReference type="NCBI Taxonomy" id="1736"/>
    <lineage>
        <taxon>Bacteria</taxon>
        <taxon>Bacillati</taxon>
        <taxon>Bacillota</taxon>
        <taxon>Clostridia</taxon>
        <taxon>Eubacteriales</taxon>
        <taxon>Eubacteriaceae</taxon>
        <taxon>Eubacterium</taxon>
    </lineage>
</organism>
<sequence length="485" mass="54919">MSKNNSLLYRELEEVTTMGIQIVDINHKVICYSKGCELIEGYKRKDVLGKDMNSLYNQRPELKNNSSRSVIVDTFETKTPQRDVFVSYTTKNSDRIINVLCDTYLLYDNTDNIKSVICVFRDISDYLNLISLVNRLNAELNLQNPNLINDTQYTFDHLIGISPEFLDAVEQAKRISASDESVLIVGETGTGKELFAQSIHNASKRSHKRFIALNCSALPENLMESTLFGTCKGAFTGALNQKGLLEAAEGSTLFLDEINSMDIGLQAKLLRVLETKRYRKVGSSLEQSCDIRFISAMNQPPQKAIADKEIRLDLYYRIAVFSLSIPPLRARKEDILYLSNYFIKALAPPSGKKISALSQKTAKLFENYAWQGNVRELKHVILQSIYSARENEMLIEPRHLQNHSFENILSHPVKGDSFISVSTSSERDLSKKMNAYEKGLIQQALAENNHNITKTAEYLKITRQSLHGKIKKHSIITKKDNSSDN</sequence>
<dbReference type="Pfam" id="PF13426">
    <property type="entry name" value="PAS_9"/>
    <property type="match status" value="1"/>
</dbReference>
<dbReference type="Gene3D" id="3.30.450.20">
    <property type="entry name" value="PAS domain"/>
    <property type="match status" value="1"/>
</dbReference>
<dbReference type="PRINTS" id="PR01590">
    <property type="entry name" value="HTHFIS"/>
</dbReference>
<dbReference type="GO" id="GO:0043565">
    <property type="term" value="F:sequence-specific DNA binding"/>
    <property type="evidence" value="ECO:0007669"/>
    <property type="project" value="InterPro"/>
</dbReference>
<reference evidence="7" key="1">
    <citation type="journal article" date="2017" name="Sci. Rep.">
        <title>Determination of the Genome and Primary Transcriptome of Syngas Fermenting Eubacterium limosum ATCC 8486.</title>
        <authorList>
            <person name="Song Y."/>
            <person name="Shin J."/>
            <person name="Jeong Y."/>
            <person name="Jin S."/>
            <person name="Lee J.K."/>
            <person name="Kim D.R."/>
            <person name="Kim S.C."/>
            <person name="Cho S."/>
            <person name="Cho B.K."/>
        </authorList>
    </citation>
    <scope>NUCLEOTIDE SEQUENCE [LARGE SCALE GENOMIC DNA]</scope>
    <source>
        <strain evidence="7">ATCC 8486</strain>
    </source>
</reference>
<dbReference type="InterPro" id="IPR009057">
    <property type="entry name" value="Homeodomain-like_sf"/>
</dbReference>
<dbReference type="InterPro" id="IPR025662">
    <property type="entry name" value="Sigma_54_int_dom_ATP-bd_1"/>
</dbReference>
<dbReference type="RefSeq" id="WP_052237472.1">
    <property type="nucleotide sequence ID" value="NZ_CP019962.1"/>
</dbReference>
<evidence type="ECO:0000313" key="6">
    <source>
        <dbReference type="EMBL" id="ARD66386.1"/>
    </source>
</evidence>
<dbReference type="Gene3D" id="1.10.8.60">
    <property type="match status" value="1"/>
</dbReference>
<evidence type="ECO:0000256" key="4">
    <source>
        <dbReference type="ARBA" id="ARBA00023163"/>
    </source>
</evidence>
<keyword evidence="2" id="KW-0067">ATP-binding</keyword>
<dbReference type="PANTHER" id="PTHR32071">
    <property type="entry name" value="TRANSCRIPTIONAL REGULATORY PROTEIN"/>
    <property type="match status" value="1"/>
</dbReference>
<gene>
    <name evidence="6" type="ORF">B2M23_12935</name>
</gene>
<dbReference type="GO" id="GO:0005524">
    <property type="term" value="F:ATP binding"/>
    <property type="evidence" value="ECO:0007669"/>
    <property type="project" value="UniProtKB-KW"/>
</dbReference>
<dbReference type="Pfam" id="PF25601">
    <property type="entry name" value="AAA_lid_14"/>
    <property type="match status" value="1"/>
</dbReference>
<dbReference type="InterPro" id="IPR027417">
    <property type="entry name" value="P-loop_NTPase"/>
</dbReference>
<dbReference type="Pfam" id="PF00158">
    <property type="entry name" value="Sigma54_activat"/>
    <property type="match status" value="1"/>
</dbReference>
<dbReference type="PROSITE" id="PS00675">
    <property type="entry name" value="SIGMA54_INTERACT_1"/>
    <property type="match status" value="1"/>
</dbReference>
<keyword evidence="3" id="KW-0805">Transcription regulation</keyword>
<dbReference type="InterPro" id="IPR003593">
    <property type="entry name" value="AAA+_ATPase"/>
</dbReference>
<dbReference type="CDD" id="cd00009">
    <property type="entry name" value="AAA"/>
    <property type="match status" value="1"/>
</dbReference>
<dbReference type="Gene3D" id="3.40.50.300">
    <property type="entry name" value="P-loop containing nucleotide triphosphate hydrolases"/>
    <property type="match status" value="1"/>
</dbReference>
<evidence type="ECO:0000256" key="1">
    <source>
        <dbReference type="ARBA" id="ARBA00022741"/>
    </source>
</evidence>
<dbReference type="FunFam" id="3.40.50.300:FF:000006">
    <property type="entry name" value="DNA-binding transcriptional regulator NtrC"/>
    <property type="match status" value="1"/>
</dbReference>
<keyword evidence="1" id="KW-0547">Nucleotide-binding</keyword>
<dbReference type="PANTHER" id="PTHR32071:SF74">
    <property type="entry name" value="TRANSCRIPTIONAL ACTIVATOR ROCR"/>
    <property type="match status" value="1"/>
</dbReference>
<dbReference type="Gene3D" id="1.10.10.60">
    <property type="entry name" value="Homeodomain-like"/>
    <property type="match status" value="1"/>
</dbReference>
<dbReference type="InterPro" id="IPR058031">
    <property type="entry name" value="AAA_lid_NorR"/>
</dbReference>
<dbReference type="AlphaFoldDB" id="A0AAC9W3K6"/>
<protein>
    <submittedName>
        <fullName evidence="6">Sigma-54-dependent Fis family transcriptional regulator</fullName>
    </submittedName>
</protein>
<dbReference type="InterPro" id="IPR002197">
    <property type="entry name" value="HTH_Fis"/>
</dbReference>
<dbReference type="KEGG" id="elim:B2M23_12935"/>
<dbReference type="InterPro" id="IPR035965">
    <property type="entry name" value="PAS-like_dom_sf"/>
</dbReference>
<evidence type="ECO:0000313" key="7">
    <source>
        <dbReference type="Proteomes" id="UP000192391"/>
    </source>
</evidence>
<name>A0AAC9W3K6_EUBLI</name>
<dbReference type="GO" id="GO:0006355">
    <property type="term" value="P:regulation of DNA-templated transcription"/>
    <property type="evidence" value="ECO:0007669"/>
    <property type="project" value="InterPro"/>
</dbReference>